<name>A0AAW1ZER3_CULAL</name>
<protein>
    <submittedName>
        <fullName evidence="1">Uncharacterized protein</fullName>
    </submittedName>
</protein>
<evidence type="ECO:0000313" key="2">
    <source>
        <dbReference type="Proteomes" id="UP001479290"/>
    </source>
</evidence>
<reference evidence="1 2" key="1">
    <citation type="submission" date="2024-05" db="EMBL/GenBank/DDBJ databases">
        <title>A high-quality chromosomal-level genome assembly of Topmouth culter (Culter alburnus).</title>
        <authorList>
            <person name="Zhao H."/>
        </authorList>
    </citation>
    <scope>NUCLEOTIDE SEQUENCE [LARGE SCALE GENOMIC DNA]</scope>
    <source>
        <strain evidence="1">CATC2023</strain>
        <tissue evidence="1">Muscle</tissue>
    </source>
</reference>
<organism evidence="1 2">
    <name type="scientific">Culter alburnus</name>
    <name type="common">Topmouth culter</name>
    <dbReference type="NCBI Taxonomy" id="194366"/>
    <lineage>
        <taxon>Eukaryota</taxon>
        <taxon>Metazoa</taxon>
        <taxon>Chordata</taxon>
        <taxon>Craniata</taxon>
        <taxon>Vertebrata</taxon>
        <taxon>Euteleostomi</taxon>
        <taxon>Actinopterygii</taxon>
        <taxon>Neopterygii</taxon>
        <taxon>Teleostei</taxon>
        <taxon>Ostariophysi</taxon>
        <taxon>Cypriniformes</taxon>
        <taxon>Xenocyprididae</taxon>
        <taxon>Xenocypridinae</taxon>
        <taxon>Culter</taxon>
    </lineage>
</organism>
<keyword evidence="2" id="KW-1185">Reference proteome</keyword>
<dbReference type="EMBL" id="JAWDJR010000018">
    <property type="protein sequence ID" value="KAK9958537.1"/>
    <property type="molecule type" value="Genomic_DNA"/>
</dbReference>
<feature type="non-terminal residue" evidence="1">
    <location>
        <position position="60"/>
    </location>
</feature>
<accession>A0AAW1ZER3</accession>
<proteinExistence type="predicted"/>
<sequence>MACSESEDHAILSMDVSEDTNSVHLDFDELPTEAQPPLRRSTRLAVKSSSINDWPLEKIL</sequence>
<evidence type="ECO:0000313" key="1">
    <source>
        <dbReference type="EMBL" id="KAK9958537.1"/>
    </source>
</evidence>
<dbReference type="Proteomes" id="UP001479290">
    <property type="component" value="Unassembled WGS sequence"/>
</dbReference>
<comment type="caution">
    <text evidence="1">The sequence shown here is derived from an EMBL/GenBank/DDBJ whole genome shotgun (WGS) entry which is preliminary data.</text>
</comment>
<gene>
    <name evidence="1" type="ORF">ABG768_010650</name>
</gene>
<dbReference type="AlphaFoldDB" id="A0AAW1ZER3"/>